<protein>
    <submittedName>
        <fullName evidence="1">Uncharacterized protein</fullName>
    </submittedName>
</protein>
<evidence type="ECO:0000313" key="2">
    <source>
        <dbReference type="Proteomes" id="UP000814128"/>
    </source>
</evidence>
<dbReference type="Proteomes" id="UP000814128">
    <property type="component" value="Unassembled WGS sequence"/>
</dbReference>
<evidence type="ECO:0000313" key="1">
    <source>
        <dbReference type="EMBL" id="KAI0031890.1"/>
    </source>
</evidence>
<dbReference type="EMBL" id="MU273564">
    <property type="protein sequence ID" value="KAI0031890.1"/>
    <property type="molecule type" value="Genomic_DNA"/>
</dbReference>
<reference evidence="1" key="1">
    <citation type="submission" date="2021-02" db="EMBL/GenBank/DDBJ databases">
        <authorList>
            <consortium name="DOE Joint Genome Institute"/>
            <person name="Ahrendt S."/>
            <person name="Looney B.P."/>
            <person name="Miyauchi S."/>
            <person name="Morin E."/>
            <person name="Drula E."/>
            <person name="Courty P.E."/>
            <person name="Chicoki N."/>
            <person name="Fauchery L."/>
            <person name="Kohler A."/>
            <person name="Kuo A."/>
            <person name="Labutti K."/>
            <person name="Pangilinan J."/>
            <person name="Lipzen A."/>
            <person name="Riley R."/>
            <person name="Andreopoulos W."/>
            <person name="He G."/>
            <person name="Johnson J."/>
            <person name="Barry K.W."/>
            <person name="Grigoriev I.V."/>
            <person name="Nagy L."/>
            <person name="Hibbett D."/>
            <person name="Henrissat B."/>
            <person name="Matheny P.B."/>
            <person name="Labbe J."/>
            <person name="Martin F."/>
        </authorList>
    </citation>
    <scope>NUCLEOTIDE SEQUENCE</scope>
    <source>
        <strain evidence="1">EC-137</strain>
    </source>
</reference>
<gene>
    <name evidence="1" type="ORF">K488DRAFT_86393</name>
</gene>
<accession>A0ACB8QJL9</accession>
<reference evidence="1" key="2">
    <citation type="journal article" date="2022" name="New Phytol.">
        <title>Evolutionary transition to the ectomycorrhizal habit in the genomes of a hyperdiverse lineage of mushroom-forming fungi.</title>
        <authorList>
            <person name="Looney B."/>
            <person name="Miyauchi S."/>
            <person name="Morin E."/>
            <person name="Drula E."/>
            <person name="Courty P.E."/>
            <person name="Kohler A."/>
            <person name="Kuo A."/>
            <person name="LaButti K."/>
            <person name="Pangilinan J."/>
            <person name="Lipzen A."/>
            <person name="Riley R."/>
            <person name="Andreopoulos W."/>
            <person name="He G."/>
            <person name="Johnson J."/>
            <person name="Nolan M."/>
            <person name="Tritt A."/>
            <person name="Barry K.W."/>
            <person name="Grigoriev I.V."/>
            <person name="Nagy L.G."/>
            <person name="Hibbett D."/>
            <person name="Henrissat B."/>
            <person name="Matheny P.B."/>
            <person name="Labbe J."/>
            <person name="Martin F.M."/>
        </authorList>
    </citation>
    <scope>NUCLEOTIDE SEQUENCE</scope>
    <source>
        <strain evidence="1">EC-137</strain>
    </source>
</reference>
<keyword evidence="2" id="KW-1185">Reference proteome</keyword>
<proteinExistence type="predicted"/>
<name>A0ACB8QJL9_9AGAM</name>
<comment type="caution">
    <text evidence="1">The sequence shown here is derived from an EMBL/GenBank/DDBJ whole genome shotgun (WGS) entry which is preliminary data.</text>
</comment>
<organism evidence="1 2">
    <name type="scientific">Vararia minispora EC-137</name>
    <dbReference type="NCBI Taxonomy" id="1314806"/>
    <lineage>
        <taxon>Eukaryota</taxon>
        <taxon>Fungi</taxon>
        <taxon>Dikarya</taxon>
        <taxon>Basidiomycota</taxon>
        <taxon>Agaricomycotina</taxon>
        <taxon>Agaricomycetes</taxon>
        <taxon>Russulales</taxon>
        <taxon>Lachnocladiaceae</taxon>
        <taxon>Vararia</taxon>
    </lineage>
</organism>
<sequence>MTGSISSASHASPSPATFSPFSAPRSPGSDLATSDESPDLGAFTTVFRAFQELQPRTFPLHFSSQTLLTLTDTPTGTDSLSPTDEAEYSERRSTVWHQAPVASYLSFSSRSRSVRTPPPSDTPSSETEDGEQIIDDDEDDDDDDDDDDGDEPDLSNLSGADQPTLGGLDSAFEFLAGERARLVALRDAVRGGGLSSTSDAWDRVPSTPRRRRRRKKAKSLVRPSTLRADPDDDASSSSPFPPSSPVIAPVTVSQPATPGANRLVPKQPSTTDTHRLLHARSTPILRAPALDPQVVRLRSLGMKLKVLFPADAERLSAVLASRHLNATAVTDFVDTRGPAPNPDAREPITHIFIDYSNILIGFLTYIRQHRLQPPGAGTPRHLSHAALALALERGRPITRRVLAASSPLYQPMESAQALGYEVHVYARVPDTSDPAERARGHNRRSGGGSWRPIHVRGSSGAGAGTSESEPSSSSGASARVRYREQGVDELLQLKLHLALSSDAPLPEGSTIVLATGDGNGGEFNEEGFVGCVRLALKKRWRVELHAWESGTSRVWAREFGADAHFRVEALDRFAPDLLAA</sequence>